<gene>
    <name evidence="3" type="ordered locus">Mnod_4196</name>
</gene>
<keyword evidence="2" id="KW-0732">Signal</keyword>
<name>B8IV15_METNO</name>
<evidence type="ECO:0000313" key="4">
    <source>
        <dbReference type="Proteomes" id="UP000008207"/>
    </source>
</evidence>
<dbReference type="Proteomes" id="UP000008207">
    <property type="component" value="Chromosome"/>
</dbReference>
<sequence length="180" mass="19180">MLYAVGTRCILTEGTVLVLNRRFALAVALLLCAVPGAEAQTRWTDPPSRAAAPSGPAASAVAHPKQGAMPHPIRPRARRMPAPVRLVATSRRHPSPSARHPPQPVALARRPRGVPRSAPLRQTMLVRTLYPTLGTWDGPGWVIGADPRAGSPGCRRPVAAEDGRGPRRRMPALYPCAAGN</sequence>
<keyword evidence="4" id="KW-1185">Reference proteome</keyword>
<dbReference type="KEGG" id="mno:Mnod_4196"/>
<dbReference type="STRING" id="460265.Mnod_4196"/>
<reference evidence="3 4" key="1">
    <citation type="submission" date="2009-01" db="EMBL/GenBank/DDBJ databases">
        <title>Complete sequence of chromosome of Methylobacterium nodulans ORS 2060.</title>
        <authorList>
            <consortium name="US DOE Joint Genome Institute"/>
            <person name="Lucas S."/>
            <person name="Copeland A."/>
            <person name="Lapidus A."/>
            <person name="Glavina del Rio T."/>
            <person name="Dalin E."/>
            <person name="Tice H."/>
            <person name="Bruce D."/>
            <person name="Goodwin L."/>
            <person name="Pitluck S."/>
            <person name="Sims D."/>
            <person name="Brettin T."/>
            <person name="Detter J.C."/>
            <person name="Han C."/>
            <person name="Larimer F."/>
            <person name="Land M."/>
            <person name="Hauser L."/>
            <person name="Kyrpides N."/>
            <person name="Ivanova N."/>
            <person name="Marx C.J."/>
            <person name="Richardson P."/>
        </authorList>
    </citation>
    <scope>NUCLEOTIDE SEQUENCE [LARGE SCALE GENOMIC DNA]</scope>
    <source>
        <strain evidence="4">LMG 21967 / CNCM I-2342 / ORS 2060</strain>
    </source>
</reference>
<protein>
    <submittedName>
        <fullName evidence="3">Uncharacterized protein</fullName>
    </submittedName>
</protein>
<evidence type="ECO:0000256" key="2">
    <source>
        <dbReference type="SAM" id="SignalP"/>
    </source>
</evidence>
<proteinExistence type="predicted"/>
<feature type="chain" id="PRO_5002874827" evidence="2">
    <location>
        <begin position="40"/>
        <end position="180"/>
    </location>
</feature>
<feature type="signal peptide" evidence="2">
    <location>
        <begin position="1"/>
        <end position="39"/>
    </location>
</feature>
<evidence type="ECO:0000313" key="3">
    <source>
        <dbReference type="EMBL" id="ACL59073.1"/>
    </source>
</evidence>
<evidence type="ECO:0000256" key="1">
    <source>
        <dbReference type="SAM" id="MobiDB-lite"/>
    </source>
</evidence>
<feature type="compositionally biased region" description="Low complexity" evidence="1">
    <location>
        <begin position="46"/>
        <end position="71"/>
    </location>
</feature>
<dbReference type="EMBL" id="CP001349">
    <property type="protein sequence ID" value="ACL59073.1"/>
    <property type="molecule type" value="Genomic_DNA"/>
</dbReference>
<feature type="region of interest" description="Disordered" evidence="1">
    <location>
        <begin position="41"/>
        <end position="114"/>
    </location>
</feature>
<accession>B8IV15</accession>
<dbReference type="AlphaFoldDB" id="B8IV15"/>
<organism evidence="3 4">
    <name type="scientific">Methylobacterium nodulans (strain LMG 21967 / CNCM I-2342 / ORS 2060)</name>
    <dbReference type="NCBI Taxonomy" id="460265"/>
    <lineage>
        <taxon>Bacteria</taxon>
        <taxon>Pseudomonadati</taxon>
        <taxon>Pseudomonadota</taxon>
        <taxon>Alphaproteobacteria</taxon>
        <taxon>Hyphomicrobiales</taxon>
        <taxon>Methylobacteriaceae</taxon>
        <taxon>Methylobacterium</taxon>
    </lineage>
</organism>
<dbReference type="HOGENOM" id="CLU_1494588_0_0_5"/>